<dbReference type="CDD" id="cd00303">
    <property type="entry name" value="retropepsin_like"/>
    <property type="match status" value="1"/>
</dbReference>
<dbReference type="Gene3D" id="2.40.70.10">
    <property type="entry name" value="Acid Proteases"/>
    <property type="match status" value="1"/>
</dbReference>
<dbReference type="InterPro" id="IPR041588">
    <property type="entry name" value="Integrase_H2C2"/>
</dbReference>
<dbReference type="GO" id="GO:0071897">
    <property type="term" value="P:DNA biosynthetic process"/>
    <property type="evidence" value="ECO:0007669"/>
    <property type="project" value="UniProtKB-ARBA"/>
</dbReference>
<feature type="compositionally biased region" description="Low complexity" evidence="1">
    <location>
        <begin position="109"/>
        <end position="118"/>
    </location>
</feature>
<dbReference type="InterPro" id="IPR043502">
    <property type="entry name" value="DNA/RNA_pol_sf"/>
</dbReference>
<dbReference type="CDD" id="cd01644">
    <property type="entry name" value="RT_pepA17"/>
    <property type="match status" value="1"/>
</dbReference>
<evidence type="ECO:0000256" key="1">
    <source>
        <dbReference type="SAM" id="MobiDB-lite"/>
    </source>
</evidence>
<dbReference type="SUPFAM" id="SSF56672">
    <property type="entry name" value="DNA/RNA polymerases"/>
    <property type="match status" value="1"/>
</dbReference>
<dbReference type="PROSITE" id="PS50994">
    <property type="entry name" value="INTEGRASE"/>
    <property type="match status" value="1"/>
</dbReference>
<feature type="region of interest" description="Disordered" evidence="1">
    <location>
        <begin position="89"/>
        <end position="118"/>
    </location>
</feature>
<name>A0AAV0XJY0_9HEMI</name>
<protein>
    <recommendedName>
        <fullName evidence="2">Integrase catalytic domain-containing protein</fullName>
    </recommendedName>
</protein>
<dbReference type="GO" id="GO:0015074">
    <property type="term" value="P:DNA integration"/>
    <property type="evidence" value="ECO:0007669"/>
    <property type="project" value="InterPro"/>
</dbReference>
<feature type="domain" description="Integrase catalytic" evidence="2">
    <location>
        <begin position="1428"/>
        <end position="1625"/>
    </location>
</feature>
<dbReference type="Pfam" id="PF18701">
    <property type="entry name" value="DUF5641"/>
    <property type="match status" value="1"/>
</dbReference>
<organism evidence="3 4">
    <name type="scientific">Macrosiphum euphorbiae</name>
    <name type="common">potato aphid</name>
    <dbReference type="NCBI Taxonomy" id="13131"/>
    <lineage>
        <taxon>Eukaryota</taxon>
        <taxon>Metazoa</taxon>
        <taxon>Ecdysozoa</taxon>
        <taxon>Arthropoda</taxon>
        <taxon>Hexapoda</taxon>
        <taxon>Insecta</taxon>
        <taxon>Pterygota</taxon>
        <taxon>Neoptera</taxon>
        <taxon>Paraneoptera</taxon>
        <taxon>Hemiptera</taxon>
        <taxon>Sternorrhyncha</taxon>
        <taxon>Aphidomorpha</taxon>
        <taxon>Aphidoidea</taxon>
        <taxon>Aphididae</taxon>
        <taxon>Macrosiphini</taxon>
        <taxon>Macrosiphum</taxon>
    </lineage>
</organism>
<dbReference type="Pfam" id="PF05380">
    <property type="entry name" value="Peptidase_A17"/>
    <property type="match status" value="1"/>
</dbReference>
<dbReference type="PANTHER" id="PTHR47331:SF1">
    <property type="entry name" value="GAG-LIKE PROTEIN"/>
    <property type="match status" value="1"/>
</dbReference>
<evidence type="ECO:0000313" key="4">
    <source>
        <dbReference type="Proteomes" id="UP001160148"/>
    </source>
</evidence>
<dbReference type="InterPro" id="IPR005312">
    <property type="entry name" value="DUF1759"/>
</dbReference>
<feature type="compositionally biased region" description="Polar residues" evidence="1">
    <location>
        <begin position="89"/>
        <end position="102"/>
    </location>
</feature>
<sequence length="1745" mass="198605">MGDITALTARRGQIKAVLTRFQTYIRSAECNITQVVPRRKKVEEAWYNFESVQSEIEVLDHANHTNHSEYREDFENLYFEIIAQAEQMTNTNRPEINTNEQGEASPRMSSRVGSSGPASSTIKLAPLNIPVFNGKYADWTPFYDMFMAFVHTNDKITPIQKFFHLRASLSDEPASCIKNLETTANNYEYAWKTLISRYRNEKLLIQSHVKGICELSDVKENSSSSLRQFSDALRGHMSALEALKQQPSNWGPLLTHIICTKLDAITLSEWEMKSPKNEISKVEDLVLFLDARSQVLEAIESSKNISKIVDLGYENKNENRKNKFGKNNNITTSLVSTSEIKCYACDLSHTIYKCPSFLSLTVAERIKRVNVLGLCKVCLRKHEVKRCLSQNNCYKCHKAHNTLLHLIMPQKYNAKNSDEASNKQAANTSTSAHASSVDHENVLLSTAVVRAIGKCTISVLCRSLLDSGSQSNFITEEIVQALKLKKIKTNHQINGIGAITQHAHSYVHARFESRFNNYNFSLKMLVVPKITGDLPAKNITDLCGMPENIKLADPLFRVPQKIDILIGATHFYDLLCERQIKLHRNGPVFQETKLGWVVSGPVSSLERETEMTNSTVHHTTSTHTESILENTLPCFWRMEEIIIDAPLTAEEKICKKYFDDTVSRGKDGRFIVHLPFRNNILKVGNSYDIAKRRFLSLERRLENNTELKNEYIKFMNEYKELGHMEQVFDDDYTNNVNTCYLPHHAVMKESNTSTRLRVVFDASCKSDNGVSLNDMLLKGPVLQDELLFILTRFRTHNYVLSADIVKMYRQFWVADKHRSFQRILWREDPSEPIKIFQLNTITYGTVPASFLATGCLNKLAETVRNTQPEVYAAITHDFYMDDLLGGADTLEAAIQLRDGLIEVLGSAGLELRKWTSNKIKLISDLSIDVNDGKNIATHEAINNSIIKILGLYWSSNADTLQFKVHEEHLKDSKQITKREILSKIACLFDPLGLIGPAIVRAKLILQRLWLLKVQWDEPLPNSIQDEWKEYRTSLMSLNELVVPRKIKGDGNIINIQIHGFADASIEAYGCCLFLRSTNSDGVHTSKLICAKSKVAPLKVVSLPRLELCAAVLLARLASRVIPKIQLDVSKKYFWSDSNIVLAWIDSQSTKWRTFVAHRVGEIQEKTSVADWNHVDTKDNPADIISRGCCPSKLTNTSLWWYGPDWLVNDEKNWPKSNKNENILNLEIPEARSVTLATFDARPQYPSLINRYSSLNRLLRVVAYCLRFCYNLSHKNSKLDGVLSIEEINKARISIIKCIQREAFAREIRDLINLNKVAVSSKLFRLCPFLDENNIVRVGGRLKNASTLDVDQRHPIALPADCHFTRLLFEYEHKRCMHGGPQATLCSIRIRYWPINGRNIARSVVHECVTCFRYKPIVVQPILGNLPAERVEPTRAFSSCGIDFAGPFMIKTSVRRNAPLVKAYVCIFVCFSTKAVHMELVGDLSTPAFINALNRFFDRRGRSITIYTDNATNFVGANRKMKEWSDLFHSEQNKKKVHDALTDFGVQWRFIPPRSPHFGGLWEAAVKSMKQLLQKTVGNAHLRFEELSTVLTRAEACLNSRPITPMSSDPNDTSFLTPGHFLIGDSLLSIPEPDLSNIPTSHLSRWRRVTQYSRTIWQKWSREYLNQLQERKRWAGAKGPKLEVGTVVIMREDNLPPLRWRLARVTKVIAGDDGEVRVAEVQTTTGQFTRAVRQLCPLPFKENGTE</sequence>
<keyword evidence="4" id="KW-1185">Reference proteome</keyword>
<dbReference type="EMBL" id="CARXXK010000005">
    <property type="protein sequence ID" value="CAI6368740.1"/>
    <property type="molecule type" value="Genomic_DNA"/>
</dbReference>
<dbReference type="Pfam" id="PF03564">
    <property type="entry name" value="DUF1759"/>
    <property type="match status" value="1"/>
</dbReference>
<dbReference type="SUPFAM" id="SSF53098">
    <property type="entry name" value="Ribonuclease H-like"/>
    <property type="match status" value="1"/>
</dbReference>
<dbReference type="Pfam" id="PF17921">
    <property type="entry name" value="Integrase_H2C2"/>
    <property type="match status" value="1"/>
</dbReference>
<dbReference type="InterPro" id="IPR040676">
    <property type="entry name" value="DUF5641"/>
</dbReference>
<dbReference type="InterPro" id="IPR021109">
    <property type="entry name" value="Peptidase_aspartic_dom_sf"/>
</dbReference>
<proteinExistence type="predicted"/>
<dbReference type="InterPro" id="IPR036397">
    <property type="entry name" value="RNaseH_sf"/>
</dbReference>
<dbReference type="GO" id="GO:0003676">
    <property type="term" value="F:nucleic acid binding"/>
    <property type="evidence" value="ECO:0007669"/>
    <property type="project" value="InterPro"/>
</dbReference>
<dbReference type="GO" id="GO:0042575">
    <property type="term" value="C:DNA polymerase complex"/>
    <property type="evidence" value="ECO:0007669"/>
    <property type="project" value="UniProtKB-ARBA"/>
</dbReference>
<gene>
    <name evidence="3" type="ORF">MEUPH1_LOCUS23065</name>
</gene>
<accession>A0AAV0XJY0</accession>
<dbReference type="InterPro" id="IPR012337">
    <property type="entry name" value="RNaseH-like_sf"/>
</dbReference>
<evidence type="ECO:0000259" key="2">
    <source>
        <dbReference type="PROSITE" id="PS50994"/>
    </source>
</evidence>
<dbReference type="PANTHER" id="PTHR47331">
    <property type="entry name" value="PHD-TYPE DOMAIN-CONTAINING PROTEIN"/>
    <property type="match status" value="1"/>
</dbReference>
<evidence type="ECO:0000313" key="3">
    <source>
        <dbReference type="EMBL" id="CAI6368740.1"/>
    </source>
</evidence>
<dbReference type="InterPro" id="IPR008042">
    <property type="entry name" value="Retrotrans_Pao"/>
</dbReference>
<comment type="caution">
    <text evidence="3">The sequence shown here is derived from an EMBL/GenBank/DDBJ whole genome shotgun (WGS) entry which is preliminary data.</text>
</comment>
<dbReference type="InterPro" id="IPR001584">
    <property type="entry name" value="Integrase_cat-core"/>
</dbReference>
<reference evidence="3 4" key="1">
    <citation type="submission" date="2023-01" db="EMBL/GenBank/DDBJ databases">
        <authorList>
            <person name="Whitehead M."/>
        </authorList>
    </citation>
    <scope>NUCLEOTIDE SEQUENCE [LARGE SCALE GENOMIC DNA]</scope>
</reference>
<dbReference type="Gene3D" id="3.30.420.10">
    <property type="entry name" value="Ribonuclease H-like superfamily/Ribonuclease H"/>
    <property type="match status" value="1"/>
</dbReference>
<dbReference type="Proteomes" id="UP001160148">
    <property type="component" value="Unassembled WGS sequence"/>
</dbReference>